<organism evidence="1 2">
    <name type="scientific">Nonomuraea turkmeniaca</name>
    <dbReference type="NCBI Taxonomy" id="103838"/>
    <lineage>
        <taxon>Bacteria</taxon>
        <taxon>Bacillati</taxon>
        <taxon>Actinomycetota</taxon>
        <taxon>Actinomycetes</taxon>
        <taxon>Streptosporangiales</taxon>
        <taxon>Streptosporangiaceae</taxon>
        <taxon>Nonomuraea</taxon>
    </lineage>
</organism>
<comment type="caution">
    <text evidence="1">The sequence shown here is derived from an EMBL/GenBank/DDBJ whole genome shotgun (WGS) entry which is preliminary data.</text>
</comment>
<protein>
    <submittedName>
        <fullName evidence="1">Uncharacterized protein</fullName>
    </submittedName>
</protein>
<evidence type="ECO:0000313" key="1">
    <source>
        <dbReference type="EMBL" id="TMR11731.1"/>
    </source>
</evidence>
<keyword evidence="2" id="KW-1185">Reference proteome</keyword>
<proteinExistence type="predicted"/>
<sequence>MRDLARRYLARLLGVPSPADLLRRVEEAEAIIRAQNTLQIAMYNSDYETSWPREAAELEAAYCERYAVDLDGDDV</sequence>
<evidence type="ECO:0000313" key="2">
    <source>
        <dbReference type="Proteomes" id="UP000309128"/>
    </source>
</evidence>
<gene>
    <name evidence="1" type="ORF">ETD86_34750</name>
</gene>
<dbReference type="EMBL" id="VCKY01000149">
    <property type="protein sequence ID" value="TMR11731.1"/>
    <property type="molecule type" value="Genomic_DNA"/>
</dbReference>
<reference evidence="1 2" key="1">
    <citation type="submission" date="2019-05" db="EMBL/GenBank/DDBJ databases">
        <title>Draft genome sequence of Nonomuraea turkmeniaca DSM 43926.</title>
        <authorList>
            <person name="Saricaoglu S."/>
            <person name="Isik K."/>
        </authorList>
    </citation>
    <scope>NUCLEOTIDE SEQUENCE [LARGE SCALE GENOMIC DNA]</scope>
    <source>
        <strain evidence="1 2">DSM 43926</strain>
    </source>
</reference>
<dbReference type="Proteomes" id="UP000309128">
    <property type="component" value="Unassembled WGS sequence"/>
</dbReference>
<name>A0A5S4F623_9ACTN</name>
<dbReference type="RefSeq" id="WP_138670881.1">
    <property type="nucleotide sequence ID" value="NZ_VCKY01000149.1"/>
</dbReference>
<accession>A0A5S4F623</accession>
<dbReference type="AlphaFoldDB" id="A0A5S4F623"/>